<name>A0ACC2H9T4_DALPE</name>
<organism evidence="1 2">
    <name type="scientific">Dallia pectoralis</name>
    <name type="common">Alaska blackfish</name>
    <dbReference type="NCBI Taxonomy" id="75939"/>
    <lineage>
        <taxon>Eukaryota</taxon>
        <taxon>Metazoa</taxon>
        <taxon>Chordata</taxon>
        <taxon>Craniata</taxon>
        <taxon>Vertebrata</taxon>
        <taxon>Euteleostomi</taxon>
        <taxon>Actinopterygii</taxon>
        <taxon>Neopterygii</taxon>
        <taxon>Teleostei</taxon>
        <taxon>Protacanthopterygii</taxon>
        <taxon>Esociformes</taxon>
        <taxon>Umbridae</taxon>
        <taxon>Dallia</taxon>
    </lineage>
</organism>
<accession>A0ACC2H9T4</accession>
<protein>
    <submittedName>
        <fullName evidence="1">Uncharacterized protein</fullName>
    </submittedName>
</protein>
<evidence type="ECO:0000313" key="1">
    <source>
        <dbReference type="EMBL" id="KAJ8012709.1"/>
    </source>
</evidence>
<reference evidence="1" key="1">
    <citation type="submission" date="2021-05" db="EMBL/GenBank/DDBJ databases">
        <authorList>
            <person name="Pan Q."/>
            <person name="Jouanno E."/>
            <person name="Zahm M."/>
            <person name="Klopp C."/>
            <person name="Cabau C."/>
            <person name="Louis A."/>
            <person name="Berthelot C."/>
            <person name="Parey E."/>
            <person name="Roest Crollius H."/>
            <person name="Montfort J."/>
            <person name="Robinson-Rechavi M."/>
            <person name="Bouchez O."/>
            <person name="Lampietro C."/>
            <person name="Lopez Roques C."/>
            <person name="Donnadieu C."/>
            <person name="Postlethwait J."/>
            <person name="Bobe J."/>
            <person name="Dillon D."/>
            <person name="Chandos A."/>
            <person name="von Hippel F."/>
            <person name="Guiguen Y."/>
        </authorList>
    </citation>
    <scope>NUCLEOTIDE SEQUENCE</scope>
    <source>
        <strain evidence="1">YG-Jan2019</strain>
    </source>
</reference>
<gene>
    <name evidence="1" type="ORF">DPEC_G00045700</name>
</gene>
<evidence type="ECO:0000313" key="2">
    <source>
        <dbReference type="Proteomes" id="UP001157502"/>
    </source>
</evidence>
<keyword evidence="2" id="KW-1185">Reference proteome</keyword>
<feature type="non-terminal residue" evidence="1">
    <location>
        <position position="99"/>
    </location>
</feature>
<dbReference type="EMBL" id="CM055731">
    <property type="protein sequence ID" value="KAJ8012709.1"/>
    <property type="molecule type" value="Genomic_DNA"/>
</dbReference>
<comment type="caution">
    <text evidence="1">The sequence shown here is derived from an EMBL/GenBank/DDBJ whole genome shotgun (WGS) entry which is preliminary data.</text>
</comment>
<proteinExistence type="predicted"/>
<dbReference type="Proteomes" id="UP001157502">
    <property type="component" value="Chromosome 4"/>
</dbReference>
<sequence>MQRLVPCVLLRGVNTAYIIFRPLAGFNTFFNLALYTLAGDKFQQVLHDLLRWRHKFLKTKRSVMVKVVSQQTTRRKYYTIHHIMFGCFIYFLSKTYYTI</sequence>